<organism evidence="1 2">
    <name type="scientific">Neotoma lepida</name>
    <name type="common">Desert woodrat</name>
    <dbReference type="NCBI Taxonomy" id="56216"/>
    <lineage>
        <taxon>Eukaryota</taxon>
        <taxon>Metazoa</taxon>
        <taxon>Chordata</taxon>
        <taxon>Craniata</taxon>
        <taxon>Vertebrata</taxon>
        <taxon>Euteleostomi</taxon>
        <taxon>Mammalia</taxon>
        <taxon>Eutheria</taxon>
        <taxon>Euarchontoglires</taxon>
        <taxon>Glires</taxon>
        <taxon>Rodentia</taxon>
        <taxon>Myomorpha</taxon>
        <taxon>Muroidea</taxon>
        <taxon>Cricetidae</taxon>
        <taxon>Neotominae</taxon>
        <taxon>Neotoma</taxon>
    </lineage>
</organism>
<accession>A0A1A6GSL2</accession>
<dbReference type="PANTHER" id="PTHR37860">
    <property type="entry name" value="AGAP008810-PA"/>
    <property type="match status" value="1"/>
</dbReference>
<proteinExistence type="predicted"/>
<comment type="caution">
    <text evidence="1">The sequence shown here is derived from an EMBL/GenBank/DDBJ whole genome shotgun (WGS) entry which is preliminary data.</text>
</comment>
<name>A0A1A6GSL2_NEOLE</name>
<protein>
    <submittedName>
        <fullName evidence="1">Uncharacterized protein</fullName>
    </submittedName>
</protein>
<evidence type="ECO:0000313" key="2">
    <source>
        <dbReference type="Proteomes" id="UP000092124"/>
    </source>
</evidence>
<dbReference type="EMBL" id="LZPO01075857">
    <property type="protein sequence ID" value="OBS68894.1"/>
    <property type="molecule type" value="Genomic_DNA"/>
</dbReference>
<keyword evidence="2" id="KW-1185">Reference proteome</keyword>
<dbReference type="Proteomes" id="UP000092124">
    <property type="component" value="Unassembled WGS sequence"/>
</dbReference>
<dbReference type="PANTHER" id="PTHR37860:SF2">
    <property type="entry name" value="VITELLOGENIN DOMAIN-CONTAINING PROTEIN"/>
    <property type="match status" value="1"/>
</dbReference>
<dbReference type="STRING" id="56216.A0A1A6GSL2"/>
<sequence length="128" mass="14044">MLQACAHRRAVEVEALLQNSGQHAQPLGHLTLQAANQSLVLVAHGCQGALLSHMESTMTAMGSRMRAQLEEKIWSLDEHVRGFQNLVQPVGTLDTAACCSRTRWGGKLFRQVPRWWPPCGAEVRSGAC</sequence>
<dbReference type="AlphaFoldDB" id="A0A1A6GSL2"/>
<dbReference type="OrthoDB" id="9633565at2759"/>
<gene>
    <name evidence="1" type="ORF">A6R68_02562</name>
</gene>
<feature type="non-terminal residue" evidence="1">
    <location>
        <position position="128"/>
    </location>
</feature>
<evidence type="ECO:0000313" key="1">
    <source>
        <dbReference type="EMBL" id="OBS68894.1"/>
    </source>
</evidence>
<reference evidence="1 2" key="1">
    <citation type="submission" date="2016-06" db="EMBL/GenBank/DDBJ databases">
        <title>The Draft Genome Sequence and Annotation of the Desert Woodrat Neotoma lepida.</title>
        <authorList>
            <person name="Campbell M."/>
            <person name="Oakeson K.F."/>
            <person name="Yandell M."/>
            <person name="Halpert J.R."/>
            <person name="Dearing D."/>
        </authorList>
    </citation>
    <scope>NUCLEOTIDE SEQUENCE [LARGE SCALE GENOMIC DNA]</scope>
    <source>
        <strain evidence="1">417</strain>
        <tissue evidence="1">Liver</tissue>
    </source>
</reference>